<dbReference type="AlphaFoldDB" id="A0AAI8VFN0"/>
<evidence type="ECO:0000256" key="1">
    <source>
        <dbReference type="SAM" id="MobiDB-lite"/>
    </source>
</evidence>
<keyword evidence="3" id="KW-1185">Reference proteome</keyword>
<sequence length="183" mass="20547">MPTHGDKTRVSEGGTETGIQHPQPTLTFPTTGIQQELNEPSREPPAAPVEPAHPQPTLTGPAASTEQEPAEPEPLLKVLAWCTEQDLKKRSREPAEPEDAKPAKKLKIPSRDPAYMRLRKRLLNGKSVTAEDFIDGLYAYDNKTLWTGFAFHQAFRQWRTAHSKNWEEIKNEITKELGTGWDA</sequence>
<comment type="caution">
    <text evidence="2">The sequence shown here is derived from an EMBL/GenBank/DDBJ whole genome shotgun (WGS) entry which is preliminary data.</text>
</comment>
<reference evidence="2" key="1">
    <citation type="submission" date="2023-10" db="EMBL/GenBank/DDBJ databases">
        <authorList>
            <person name="Hackl T."/>
        </authorList>
    </citation>
    <scope>NUCLEOTIDE SEQUENCE</scope>
</reference>
<feature type="compositionally biased region" description="Basic and acidic residues" evidence="1">
    <location>
        <begin position="85"/>
        <end position="102"/>
    </location>
</feature>
<dbReference type="Proteomes" id="UP001295740">
    <property type="component" value="Unassembled WGS sequence"/>
</dbReference>
<feature type="compositionally biased region" description="Basic and acidic residues" evidence="1">
    <location>
        <begin position="1"/>
        <end position="10"/>
    </location>
</feature>
<feature type="compositionally biased region" description="Pro residues" evidence="1">
    <location>
        <begin position="43"/>
        <end position="54"/>
    </location>
</feature>
<organism evidence="2 3">
    <name type="scientific">Anthostomella pinea</name>
    <dbReference type="NCBI Taxonomy" id="933095"/>
    <lineage>
        <taxon>Eukaryota</taxon>
        <taxon>Fungi</taxon>
        <taxon>Dikarya</taxon>
        <taxon>Ascomycota</taxon>
        <taxon>Pezizomycotina</taxon>
        <taxon>Sordariomycetes</taxon>
        <taxon>Xylariomycetidae</taxon>
        <taxon>Xylariales</taxon>
        <taxon>Xylariaceae</taxon>
        <taxon>Anthostomella</taxon>
    </lineage>
</organism>
<evidence type="ECO:0000313" key="2">
    <source>
        <dbReference type="EMBL" id="CAJ2504103.1"/>
    </source>
</evidence>
<evidence type="ECO:0000313" key="3">
    <source>
        <dbReference type="Proteomes" id="UP001295740"/>
    </source>
</evidence>
<protein>
    <submittedName>
        <fullName evidence="2">Uu.00g114970.m01.CDS01</fullName>
    </submittedName>
</protein>
<feature type="region of interest" description="Disordered" evidence="1">
    <location>
        <begin position="1"/>
        <end position="109"/>
    </location>
</feature>
<name>A0AAI8VFN0_9PEZI</name>
<proteinExistence type="predicted"/>
<dbReference type="EMBL" id="CAUWAG010000006">
    <property type="protein sequence ID" value="CAJ2504103.1"/>
    <property type="molecule type" value="Genomic_DNA"/>
</dbReference>
<feature type="compositionally biased region" description="Polar residues" evidence="1">
    <location>
        <begin position="17"/>
        <end position="38"/>
    </location>
</feature>
<accession>A0AAI8VFN0</accession>
<gene>
    <name evidence="2" type="ORF">KHLLAP_LOCUS4571</name>
</gene>